<dbReference type="EMBL" id="QKXQ01000087">
    <property type="protein sequence ID" value="REH99631.1"/>
    <property type="molecule type" value="Genomic_DNA"/>
</dbReference>
<gene>
    <name evidence="2" type="ORF">DOS83_02060</name>
</gene>
<dbReference type="Proteomes" id="UP000256562">
    <property type="component" value="Unassembled WGS sequence"/>
</dbReference>
<comment type="caution">
    <text evidence="2">The sequence shown here is derived from an EMBL/GenBank/DDBJ whole genome shotgun (WGS) entry which is preliminary data.</text>
</comment>
<organism evidence="2 3">
    <name type="scientific">Staphylococcus felis</name>
    <dbReference type="NCBI Taxonomy" id="46127"/>
    <lineage>
        <taxon>Bacteria</taxon>
        <taxon>Bacillati</taxon>
        <taxon>Bacillota</taxon>
        <taxon>Bacilli</taxon>
        <taxon>Bacillales</taxon>
        <taxon>Staphylococcaceae</taxon>
        <taxon>Staphylococcus</taxon>
    </lineage>
</organism>
<proteinExistence type="predicted"/>
<dbReference type="AlphaFoldDB" id="A0A3E0IS54"/>
<feature type="transmembrane region" description="Helical" evidence="1">
    <location>
        <begin position="57"/>
        <end position="79"/>
    </location>
</feature>
<sequence length="133" mass="15442">MNYKWLSIIFLIVSVLVFFKGLYQFYGYDNGTYSTSVNAYVGGDAYNYIINANRATAYFTVSGFLFVGGLLTKIIYLLTYDKGQYQSLMTKFSQTENVTKSHMNMSSNRTHHHNSEVHQPIMKQDHHIKEERQ</sequence>
<reference evidence="2 3" key="1">
    <citation type="journal article" date="2018" name="Vet. Microbiol.">
        <title>Characterisation of Staphylococcus felis isolated from cats using whole genome sequencing.</title>
        <authorList>
            <person name="Worthing K."/>
            <person name="Pang S."/>
            <person name="Trott D.J."/>
            <person name="Abraham S."/>
            <person name="Coombs G.W."/>
            <person name="Jordan D."/>
            <person name="McIntyre L."/>
            <person name="Davies M.R."/>
            <person name="Norris J."/>
        </authorList>
    </citation>
    <scope>NUCLEOTIDE SEQUENCE [LARGE SCALE GENOMIC DNA]</scope>
    <source>
        <strain evidence="2 3">F9</strain>
    </source>
</reference>
<keyword evidence="1" id="KW-0472">Membrane</keyword>
<feature type="transmembrane region" description="Helical" evidence="1">
    <location>
        <begin position="5"/>
        <end position="26"/>
    </location>
</feature>
<dbReference type="OrthoDB" id="2063080at2"/>
<accession>A0A3E0IS54</accession>
<keyword evidence="1" id="KW-1133">Transmembrane helix</keyword>
<name>A0A3E0IS54_9STAP</name>
<evidence type="ECO:0000313" key="2">
    <source>
        <dbReference type="EMBL" id="REH99631.1"/>
    </source>
</evidence>
<keyword evidence="1" id="KW-0812">Transmembrane</keyword>
<dbReference type="RefSeq" id="WP_116093705.1">
    <property type="nucleotide sequence ID" value="NZ_QKXN01000070.1"/>
</dbReference>
<protein>
    <submittedName>
        <fullName evidence="2">Uncharacterized protein</fullName>
    </submittedName>
</protein>
<evidence type="ECO:0000313" key="3">
    <source>
        <dbReference type="Proteomes" id="UP000256562"/>
    </source>
</evidence>
<evidence type="ECO:0000256" key="1">
    <source>
        <dbReference type="SAM" id="Phobius"/>
    </source>
</evidence>